<dbReference type="EMBL" id="CCBP010000458">
    <property type="protein sequence ID" value="CDO77569.1"/>
    <property type="molecule type" value="Genomic_DNA"/>
</dbReference>
<evidence type="ECO:0000313" key="2">
    <source>
        <dbReference type="Proteomes" id="UP000029665"/>
    </source>
</evidence>
<organism evidence="1 2">
    <name type="scientific">Pycnoporus cinnabarinus</name>
    <name type="common">Cinnabar-red polypore</name>
    <name type="synonym">Trametes cinnabarina</name>
    <dbReference type="NCBI Taxonomy" id="5643"/>
    <lineage>
        <taxon>Eukaryota</taxon>
        <taxon>Fungi</taxon>
        <taxon>Dikarya</taxon>
        <taxon>Basidiomycota</taxon>
        <taxon>Agaricomycotina</taxon>
        <taxon>Agaricomycetes</taxon>
        <taxon>Polyporales</taxon>
        <taxon>Polyporaceae</taxon>
        <taxon>Trametes</taxon>
    </lineage>
</organism>
<protein>
    <submittedName>
        <fullName evidence="1">Uncharacterized protein</fullName>
    </submittedName>
</protein>
<sequence length="165" mass="18415">MDIDQSDEDPLGVQQQRFAARVHEEQNMAELIRGTYRESWNEFYRQETVQSAGSIRSLASASPCPPLPLSDYLSADEEFDSTTRDASARGMTANILHLEKKTFSVLVLRNDLELSGISSWDGMMWIDAGMDPATVEAFKPMTLLSAPSAFTSLRKRYAAPFLDSV</sequence>
<comment type="caution">
    <text evidence="1">The sequence shown here is derived from an EMBL/GenBank/DDBJ whole genome shotgun (WGS) entry which is preliminary data.</text>
</comment>
<evidence type="ECO:0000313" key="1">
    <source>
        <dbReference type="EMBL" id="CDO77569.1"/>
    </source>
</evidence>
<name>A0A060SZ69_PYCCI</name>
<dbReference type="Proteomes" id="UP000029665">
    <property type="component" value="Unassembled WGS sequence"/>
</dbReference>
<keyword evidence="2" id="KW-1185">Reference proteome</keyword>
<dbReference type="OrthoDB" id="6141102at2759"/>
<accession>A0A060SZ69</accession>
<dbReference type="STRING" id="5643.A0A060SZ69"/>
<reference evidence="1" key="1">
    <citation type="submission" date="2014-01" db="EMBL/GenBank/DDBJ databases">
        <title>The genome of the white-rot fungus Pycnoporus cinnabarinus: a basidiomycete model with a versatile arsenal for lignocellulosic biomass breakdown.</title>
        <authorList>
            <person name="Levasseur A."/>
            <person name="Lomascolo A."/>
            <person name="Ruiz-Duenas F.J."/>
            <person name="Uzan E."/>
            <person name="Piumi F."/>
            <person name="Kues U."/>
            <person name="Ram A.F.J."/>
            <person name="Murat C."/>
            <person name="Haon M."/>
            <person name="Benoit I."/>
            <person name="Arfi Y."/>
            <person name="Chevret D."/>
            <person name="Drula E."/>
            <person name="Kwon M.J."/>
            <person name="Gouret P."/>
            <person name="Lesage-Meessen L."/>
            <person name="Lombard V."/>
            <person name="Mariette J."/>
            <person name="Noirot C."/>
            <person name="Park J."/>
            <person name="Patyshakuliyeva A."/>
            <person name="Wieneger R.A.B."/>
            <person name="Wosten H.A.B."/>
            <person name="Martin F."/>
            <person name="Coutinho P.M."/>
            <person name="de Vries R."/>
            <person name="Martinez A.T."/>
            <person name="Klopp C."/>
            <person name="Pontarotti P."/>
            <person name="Henrissat B."/>
            <person name="Record E."/>
        </authorList>
    </citation>
    <scope>NUCLEOTIDE SEQUENCE [LARGE SCALE GENOMIC DNA]</scope>
    <source>
        <strain evidence="1">BRFM137</strain>
    </source>
</reference>
<dbReference type="HOGENOM" id="CLU_1611630_0_0_1"/>
<proteinExistence type="predicted"/>
<gene>
    <name evidence="1" type="ORF">BN946_scf184926.g6</name>
</gene>
<dbReference type="AlphaFoldDB" id="A0A060SZ69"/>